<dbReference type="SMART" id="SM01092">
    <property type="entry name" value="CO_deh_flav_C"/>
    <property type="match status" value="2"/>
</dbReference>
<accession>A0A1B0CJI4</accession>
<dbReference type="InterPro" id="IPR000674">
    <property type="entry name" value="Ald_Oxase/Xan_DH_a/b"/>
</dbReference>
<dbReference type="InterPro" id="IPR036318">
    <property type="entry name" value="FAD-bd_PCMH-like_sf"/>
</dbReference>
<dbReference type="Proteomes" id="UP000092461">
    <property type="component" value="Unassembled WGS sequence"/>
</dbReference>
<dbReference type="Pfam" id="PF01799">
    <property type="entry name" value="Fer2_2"/>
    <property type="match status" value="2"/>
</dbReference>
<organism evidence="15 16">
    <name type="scientific">Lutzomyia longipalpis</name>
    <name type="common">Sand fly</name>
    <dbReference type="NCBI Taxonomy" id="7200"/>
    <lineage>
        <taxon>Eukaryota</taxon>
        <taxon>Metazoa</taxon>
        <taxon>Ecdysozoa</taxon>
        <taxon>Arthropoda</taxon>
        <taxon>Hexapoda</taxon>
        <taxon>Insecta</taxon>
        <taxon>Pterygota</taxon>
        <taxon>Neoptera</taxon>
        <taxon>Endopterygota</taxon>
        <taxon>Diptera</taxon>
        <taxon>Nematocera</taxon>
        <taxon>Psychodoidea</taxon>
        <taxon>Psychodidae</taxon>
        <taxon>Lutzomyia</taxon>
        <taxon>Lutzomyia</taxon>
    </lineage>
</organism>
<dbReference type="Gene3D" id="3.30.390.50">
    <property type="entry name" value="CO dehydrogenase flavoprotein, C-terminal domain"/>
    <property type="match status" value="2"/>
</dbReference>
<dbReference type="Gene3D" id="3.30.365.10">
    <property type="entry name" value="Aldehyde oxidase/xanthine dehydrogenase, molybdopterin binding domain"/>
    <property type="match status" value="8"/>
</dbReference>
<dbReference type="SUPFAM" id="SSF54292">
    <property type="entry name" value="2Fe-2S ferredoxin-like"/>
    <property type="match status" value="1"/>
</dbReference>
<dbReference type="PANTHER" id="PTHR11908">
    <property type="entry name" value="XANTHINE DEHYDROGENASE"/>
    <property type="match status" value="1"/>
</dbReference>
<dbReference type="GO" id="GO:0005506">
    <property type="term" value="F:iron ion binding"/>
    <property type="evidence" value="ECO:0007669"/>
    <property type="project" value="InterPro"/>
</dbReference>
<dbReference type="InterPro" id="IPR037165">
    <property type="entry name" value="AldOxase/xan_DH_Mopterin-bd_sf"/>
</dbReference>
<dbReference type="InterPro" id="IPR008274">
    <property type="entry name" value="AldOxase/xan_DH_MoCoBD1"/>
</dbReference>
<dbReference type="FunFam" id="3.30.365.10:FF:000001">
    <property type="entry name" value="Xanthine dehydrogenase oxidase"/>
    <property type="match status" value="2"/>
</dbReference>
<dbReference type="PROSITE" id="PS51387">
    <property type="entry name" value="FAD_PCMH"/>
    <property type="match status" value="2"/>
</dbReference>
<evidence type="ECO:0000256" key="8">
    <source>
        <dbReference type="ARBA" id="ARBA00022723"/>
    </source>
</evidence>
<protein>
    <recommendedName>
        <fullName evidence="14">FAD-binding PCMH-type domain-containing protein</fullName>
    </recommendedName>
</protein>
<evidence type="ECO:0000256" key="4">
    <source>
        <dbReference type="ARBA" id="ARBA00006849"/>
    </source>
</evidence>
<dbReference type="VEuPathDB" id="VectorBase:LLONM1_007919"/>
<keyword evidence="6" id="KW-0500">Molybdenum</keyword>
<dbReference type="InterPro" id="IPR036884">
    <property type="entry name" value="2Fe-2S-bd_dom_sf"/>
</dbReference>
<dbReference type="EMBL" id="AJWK01014665">
    <property type="status" value="NOT_ANNOTATED_CDS"/>
    <property type="molecule type" value="Genomic_DNA"/>
</dbReference>
<dbReference type="GO" id="GO:0005777">
    <property type="term" value="C:peroxisome"/>
    <property type="evidence" value="ECO:0007669"/>
    <property type="project" value="UniProtKB-SubCell"/>
</dbReference>
<dbReference type="Gene3D" id="3.30.465.10">
    <property type="match status" value="2"/>
</dbReference>
<comment type="subcellular location">
    <subcellularLocation>
        <location evidence="3">Peroxisome</location>
    </subcellularLocation>
</comment>
<dbReference type="VEuPathDB" id="VectorBase:LLOJ004686"/>
<evidence type="ECO:0000256" key="12">
    <source>
        <dbReference type="ARBA" id="ARBA00023140"/>
    </source>
</evidence>
<keyword evidence="8" id="KW-0479">Metal-binding</keyword>
<dbReference type="Gene3D" id="1.10.150.120">
    <property type="entry name" value="[2Fe-2S]-binding domain"/>
    <property type="match status" value="2"/>
</dbReference>
<evidence type="ECO:0000256" key="5">
    <source>
        <dbReference type="ARBA" id="ARBA00011738"/>
    </source>
</evidence>
<keyword evidence="12" id="KW-0576">Peroxisome</keyword>
<dbReference type="SUPFAM" id="SSF56176">
    <property type="entry name" value="FAD-binding/transporter-associated domain-like"/>
    <property type="match status" value="2"/>
</dbReference>
<sequence length="2411" mass="269359">MCREGGCGCCTVLLRRPNPTTRKEWVGAVNSCLVSIYSCHGFEVVTVEGVGGREKGYHGVQTRLAKMNGSQCGYCSPGMVMSMVGLMEQRKGKVAMEDVEKNFGGNICRCTGYRPILDAFKSLAEDSERTLAVPCPDIEELPIKCIFVKELYGQVQPDFVHFYLDSYREWFRVRNLDDIMKILGRFYNRPYMLVGGNTGHGVYRRREELELFVDISNVEELKITTIASTLEVGAAVTIADFIGILNEASKTRKDFSYCRQMANHLELVAHPAVRNVGTIGGNLMLKHEHLEFPSDIFLLLETVGAFLTIVDGNGMHRVVFVEDFLYKSMRHQLILKITLPPLDPEKYRFLSYKIMPRAENAHAIVNAGFLFKFNAEKTITYLARICYGGINPRFIHASKTENLLATKNLFTNETIMSLMTSLNEELKMDYNLPDFTPRYRKILAMGLLYRAIINLAPPGKVQDRLKSGAEPLFRSLSSGKQWVTAPENALPKIDALLQCSGEAMYINDMPFMRGEVWGAFVPATEISAHILDIDVTEALKIPGVVAFFCAKDIPGVNSYITQFFIEGLDFIEHEEVFCNGRVLYHSQPVGIIVAETLDLAKKAAKIVKITYTLSTQKRPLLSVKDVVESGNEERVFPFETRLEAQNEGNEGNDTATTISGDLKFSDPYHFHLEPQTTICIPTESGMEVHCGTHYLHLIHMGVTQVLNIPENSIDMKLKRIGGSFGAKISKSGHVACAAAVACHHLRRPVRFVLSIEENMMVIGKRFPSLASYKVEVNNEGKIEKLQITQIINMGVSRNEFTNRQTIINYMTGLYDSSTWSIDFKGAITDLHPHTWFRAPARVEAQAIIESIMEHIAKELHLDPLDVRLANMKEDSPMRTILTQFLYQCDFEERRKRIDAFNTANRWRKRGIAFVPMNYPIETRSRYGVLVTVYAIDGSVSVCHGGIEMGQGIDTKIIQITAKMFGIPINWVNVKPANNLVNANVSPTVGSQTMDAVGRLVIEACNIILERIKPVRDEIPTATWAELVQATFERNISLVSFVTDMDKESIQYNVWGAACAEIEIDVLTGDFLLQRVDIAEDVGESLNPNIDVGQIEGAFVMGVGYWLQEKIIRNPETGEILTNRTWNYKPPVARDIPVDFRVSFLKGQNLPAGIIGAKATGEPAICMSIVAVFALRNALESARKDAGLPFTFIELHAPTTKEDILLLSGTQITQRPNSTTRKEWIGAVNSCLTSIYSCHGFEVITVEGVGGRKRGFHTIQTRLANMNGSQCGYCSPGLVMSMVALMEDRQGKFSMKEVEKYFGGNICRCTGYRPILDAFKSLAEDADSSLTPPCTDIEDLPMKCVFTRDHNCLLQLDFVHFSLNHSTDWFRVRNLDDIIKILSQFPYRPYMLVGGNTGHGVYRREEDLKVFIDISDAEELKITAMACALEVGAAVTIADFIDHLRYAADQNSEFFYCHQMANHLELVAHPAVRNVGTIGGNLMLKHEHPEFPSDVFLLLETVGAFLTIVDNSGMHRVVFVEDFMSKSMRHQLILKITLPPLDPEKYRFLSYKIMPRAENAHAIVNAGFLFKFNAEKTITYSARICYGGINPRFIHASKTENLLATKNLFTNETIMSLMTSLNEELKMDYNLPDFTPRYRKILAMGLLYRAIINLAPPGKVQDRLKSGAEPLFRSLSSGKQWVTAPENALPKIDALLQCSGEAMYINDMPFMRGEVWGAFVPATEISAHILDIDVTEALKIPGVVAFFCAKDIPGINSYMTKFFCPPLEIVEGEEVFCSGTVLYHSQPVGIIVAETLDLAKKSAKLVKITYSSPSLKKPMLSVDDVFESQDDERIFNFETRLNAKSAGNDAVKAFFGKIKFSDQYHFHLEPQTVICVPTESGMEVNCATHFLHFVQMAIGQVLNIPENSIYMKLERMGGSFGGKASKSAHVASAAAIACHYLRRPVRFVLSIEENMMVIGKRFPSLACYQVEVDQSGKIQKLNITQYVNMGTSKNEFTRREILIDYLTALYDSSTWSVDFKGVHTDIHPHTWLRAPNFLETLAMAEVVMEHIAVELHLDPLAVRMANLLEDSPIRSILPQFLNECDFEERRKHVAAFNSANRWKKRGIAFVPMNYLVPLGFRYAVLVAVYTMDGTVSVCHGGVEMGQGLNTKIIQIAAKTLGIPISFINIKPANTLVNANVSPTGGSQTSDAVGRLVIEACNIILERMKPVREEKPTATWAELVEATFEREISLVSFVTDMGKDPIQYSVWGVACAEIEIDVLTGDFLLQRVDIAEDVGESLNPNIDVGQIEGAFVMGLGYWLQEKIIRNPETGEILTNRTWNYKPPVARDIPVDFRVSFLKGQNLPAGIVGAKGTGEPAICMSIVAIFALRNAIESARKDAGLPYSFIELHAPTTKEDILLLSGTRNCQFSL</sequence>
<evidence type="ECO:0000256" key="6">
    <source>
        <dbReference type="ARBA" id="ARBA00022505"/>
    </source>
</evidence>
<feature type="domain" description="FAD-binding PCMH-type" evidence="14">
    <location>
        <begin position="1361"/>
        <end position="1542"/>
    </location>
</feature>
<dbReference type="GO" id="GO:0071949">
    <property type="term" value="F:FAD binding"/>
    <property type="evidence" value="ECO:0007669"/>
    <property type="project" value="InterPro"/>
</dbReference>
<dbReference type="InterPro" id="IPR016208">
    <property type="entry name" value="Ald_Oxase/xanthine_DH-like"/>
</dbReference>
<evidence type="ECO:0000256" key="10">
    <source>
        <dbReference type="ARBA" id="ARBA00023004"/>
    </source>
</evidence>
<dbReference type="InterPro" id="IPR036856">
    <property type="entry name" value="Ald_Oxase/Xan_DH_a/b_sf"/>
</dbReference>
<comment type="similarity">
    <text evidence="4">Belongs to the xanthine dehydrogenase family.</text>
</comment>
<comment type="cofactor">
    <cofactor evidence="2">
        <name>FAD</name>
        <dbReference type="ChEBI" id="CHEBI:57692"/>
    </cofactor>
</comment>
<dbReference type="SUPFAM" id="SSF56003">
    <property type="entry name" value="Molybdenum cofactor-binding domain"/>
    <property type="match status" value="2"/>
</dbReference>
<dbReference type="InterPro" id="IPR036683">
    <property type="entry name" value="CO_DH_flav_C_dom_sf"/>
</dbReference>
<comment type="cofactor">
    <cofactor evidence="13">
        <name>[2Fe-2S] cluster</name>
        <dbReference type="ChEBI" id="CHEBI:190135"/>
    </cofactor>
</comment>
<dbReference type="InterPro" id="IPR016169">
    <property type="entry name" value="FAD-bd_PCMH_sub2"/>
</dbReference>
<evidence type="ECO:0000313" key="15">
    <source>
        <dbReference type="EnsemblMetazoa" id="LLOJ004686-PA"/>
    </source>
</evidence>
<dbReference type="SMART" id="SM01008">
    <property type="entry name" value="Ald_Xan_dh_C"/>
    <property type="match status" value="2"/>
</dbReference>
<keyword evidence="9" id="KW-0560">Oxidoreductase</keyword>
<dbReference type="InterPro" id="IPR002888">
    <property type="entry name" value="2Fe-2S-bd"/>
</dbReference>
<dbReference type="SUPFAM" id="SSF47741">
    <property type="entry name" value="CO dehydrogenase ISP C-domain like"/>
    <property type="match status" value="2"/>
</dbReference>
<comment type="cofactor">
    <cofactor evidence="1">
        <name>Mo-molybdopterin</name>
        <dbReference type="ChEBI" id="CHEBI:71302"/>
    </cofactor>
</comment>
<dbReference type="FunFam" id="3.30.365.10:FF:000002">
    <property type="entry name" value="Xanthine dehydrogenase oxidase"/>
    <property type="match status" value="2"/>
</dbReference>
<evidence type="ECO:0000256" key="9">
    <source>
        <dbReference type="ARBA" id="ARBA00023002"/>
    </source>
</evidence>
<proteinExistence type="inferred from homology"/>
<dbReference type="Pfam" id="PF01315">
    <property type="entry name" value="Ald_Xan_dh_C"/>
    <property type="match status" value="2"/>
</dbReference>
<keyword evidence="11" id="KW-0411">Iron-sulfur</keyword>
<dbReference type="EnsemblMetazoa" id="LLOJ004686-RA">
    <property type="protein sequence ID" value="LLOJ004686-PA"/>
    <property type="gene ID" value="LLOJ004686"/>
</dbReference>
<dbReference type="Gene3D" id="3.90.1170.50">
    <property type="entry name" value="Aldehyde oxidase/xanthine dehydrogenase, a/b hammerhead"/>
    <property type="match status" value="2"/>
</dbReference>
<reference evidence="15" key="1">
    <citation type="submission" date="2020-05" db="UniProtKB">
        <authorList>
            <consortium name="EnsemblMetazoa"/>
        </authorList>
    </citation>
    <scope>IDENTIFICATION</scope>
    <source>
        <strain evidence="15">Jacobina</strain>
    </source>
</reference>
<name>A0A1B0CJI4_LUTLO</name>
<evidence type="ECO:0000256" key="3">
    <source>
        <dbReference type="ARBA" id="ARBA00004275"/>
    </source>
</evidence>
<dbReference type="GO" id="GO:0051537">
    <property type="term" value="F:2 iron, 2 sulfur cluster binding"/>
    <property type="evidence" value="ECO:0007669"/>
    <property type="project" value="UniProtKB-KW"/>
</dbReference>
<dbReference type="SUPFAM" id="SSF55447">
    <property type="entry name" value="CO dehydrogenase flavoprotein C-terminal domain-like"/>
    <property type="match status" value="2"/>
</dbReference>
<keyword evidence="16" id="KW-1185">Reference proteome</keyword>
<dbReference type="SUPFAM" id="SSF54665">
    <property type="entry name" value="CO dehydrogenase molybdoprotein N-domain-like"/>
    <property type="match status" value="2"/>
</dbReference>
<dbReference type="Gene3D" id="3.10.20.30">
    <property type="match status" value="1"/>
</dbReference>
<dbReference type="Pfam" id="PF20256">
    <property type="entry name" value="MoCoBD_2"/>
    <property type="match status" value="2"/>
</dbReference>
<dbReference type="FunFam" id="3.30.390.50:FF:000003">
    <property type="entry name" value="Aldehyde oxidase1"/>
    <property type="match status" value="2"/>
</dbReference>
<dbReference type="InterPro" id="IPR005107">
    <property type="entry name" value="CO_DH_flav_C"/>
</dbReference>
<evidence type="ECO:0000256" key="7">
    <source>
        <dbReference type="ARBA" id="ARBA00022714"/>
    </source>
</evidence>
<dbReference type="Pfam" id="PF02738">
    <property type="entry name" value="MoCoBD_1"/>
    <property type="match status" value="2"/>
</dbReference>
<dbReference type="GO" id="GO:0016491">
    <property type="term" value="F:oxidoreductase activity"/>
    <property type="evidence" value="ECO:0007669"/>
    <property type="project" value="UniProtKB-KW"/>
</dbReference>
<dbReference type="InterPro" id="IPR012675">
    <property type="entry name" value="Beta-grasp_dom_sf"/>
</dbReference>
<evidence type="ECO:0000259" key="14">
    <source>
        <dbReference type="PROSITE" id="PS51387"/>
    </source>
</evidence>
<dbReference type="Pfam" id="PF03450">
    <property type="entry name" value="CO_deh_flav_C"/>
    <property type="match status" value="2"/>
</dbReference>
<evidence type="ECO:0000313" key="16">
    <source>
        <dbReference type="Proteomes" id="UP000092461"/>
    </source>
</evidence>
<evidence type="ECO:0000256" key="13">
    <source>
        <dbReference type="ARBA" id="ARBA00034078"/>
    </source>
</evidence>
<keyword evidence="10" id="KW-0408">Iron</keyword>
<keyword evidence="7" id="KW-0001">2Fe-2S</keyword>
<feature type="domain" description="FAD-binding PCMH-type" evidence="14">
    <location>
        <begin position="163"/>
        <end position="344"/>
    </location>
</feature>
<dbReference type="InterPro" id="IPR016166">
    <property type="entry name" value="FAD-bd_PCMH"/>
</dbReference>
<dbReference type="FunFam" id="3.30.465.10:FF:000013">
    <property type="entry name" value="Aldehyde oxidase"/>
    <property type="match status" value="2"/>
</dbReference>
<evidence type="ECO:0000256" key="1">
    <source>
        <dbReference type="ARBA" id="ARBA00001924"/>
    </source>
</evidence>
<dbReference type="InterPro" id="IPR036010">
    <property type="entry name" value="2Fe-2S_ferredoxin-like_sf"/>
</dbReference>
<dbReference type="PANTHER" id="PTHR11908:SF132">
    <property type="entry name" value="ALDEHYDE OXIDASE 1-RELATED"/>
    <property type="match status" value="1"/>
</dbReference>
<dbReference type="InterPro" id="IPR046867">
    <property type="entry name" value="AldOxase/xan_DH_MoCoBD2"/>
</dbReference>
<dbReference type="Pfam" id="PF00941">
    <property type="entry name" value="FAD_binding_5"/>
    <property type="match status" value="2"/>
</dbReference>
<evidence type="ECO:0000256" key="2">
    <source>
        <dbReference type="ARBA" id="ARBA00001974"/>
    </source>
</evidence>
<dbReference type="VEuPathDB" id="VectorBase:LLONM1_011049"/>
<comment type="subunit">
    <text evidence="5">Homodimer.</text>
</comment>
<dbReference type="InterPro" id="IPR002346">
    <property type="entry name" value="Mopterin_DH_FAD-bd"/>
</dbReference>
<evidence type="ECO:0000256" key="11">
    <source>
        <dbReference type="ARBA" id="ARBA00023014"/>
    </source>
</evidence>